<protein>
    <submittedName>
        <fullName evidence="3">Uncharacterized protein</fullName>
    </submittedName>
</protein>
<reference evidence="3" key="1">
    <citation type="submission" date="2021-02" db="EMBL/GenBank/DDBJ databases">
        <authorList>
            <person name="Nowell W R."/>
        </authorList>
    </citation>
    <scope>NUCLEOTIDE SEQUENCE</scope>
</reference>
<dbReference type="EMBL" id="CAJNRF010000550">
    <property type="protein sequence ID" value="CAF1968001.1"/>
    <property type="molecule type" value="Genomic_DNA"/>
</dbReference>
<name>A0A820EBE1_9BILA</name>
<dbReference type="EMBL" id="CAJOBF010007988">
    <property type="protein sequence ID" value="CAF4245777.1"/>
    <property type="molecule type" value="Genomic_DNA"/>
</dbReference>
<evidence type="ECO:0000313" key="5">
    <source>
        <dbReference type="Proteomes" id="UP000663866"/>
    </source>
</evidence>
<dbReference type="Proteomes" id="UP000663866">
    <property type="component" value="Unassembled WGS sequence"/>
</dbReference>
<dbReference type="Gene3D" id="3.90.176.10">
    <property type="entry name" value="Toxin ADP-ribosyltransferase, Chain A, domain 1"/>
    <property type="match status" value="1"/>
</dbReference>
<proteinExistence type="predicted"/>
<keyword evidence="5" id="KW-1185">Reference proteome</keyword>
<evidence type="ECO:0000313" key="1">
    <source>
        <dbReference type="EMBL" id="CAF1968001.1"/>
    </source>
</evidence>
<evidence type="ECO:0000313" key="2">
    <source>
        <dbReference type="EMBL" id="CAF4244128.1"/>
    </source>
</evidence>
<evidence type="ECO:0000313" key="3">
    <source>
        <dbReference type="EMBL" id="CAF4245777.1"/>
    </source>
</evidence>
<evidence type="ECO:0000313" key="4">
    <source>
        <dbReference type="Proteomes" id="UP000663842"/>
    </source>
</evidence>
<gene>
    <name evidence="2" type="ORF">OVN521_LOCUS28677</name>
    <name evidence="3" type="ORF">UXM345_LOCUS30444</name>
    <name evidence="1" type="ORF">WKI299_LOCUS3181</name>
</gene>
<dbReference type="Proteomes" id="UP000663842">
    <property type="component" value="Unassembled WGS sequence"/>
</dbReference>
<sequence length="99" mass="11107">MSIDEIDNLKSRIGDLISINSFLSTSSRREVANFYIGHVSHTIKLERVLFEIDADPKVASIKPFADISQINQVTEEFEVLAMLGAIFRLKSITHGDDKV</sequence>
<dbReference type="AlphaFoldDB" id="A0A820EBE1"/>
<dbReference type="SUPFAM" id="SSF56399">
    <property type="entry name" value="ADP-ribosylation"/>
    <property type="match status" value="1"/>
</dbReference>
<comment type="caution">
    <text evidence="3">The sequence shown here is derived from an EMBL/GenBank/DDBJ whole genome shotgun (WGS) entry which is preliminary data.</text>
</comment>
<accession>A0A820EBE1</accession>
<organism evidence="3 4">
    <name type="scientific">Rotaria magnacalcarata</name>
    <dbReference type="NCBI Taxonomy" id="392030"/>
    <lineage>
        <taxon>Eukaryota</taxon>
        <taxon>Metazoa</taxon>
        <taxon>Spiralia</taxon>
        <taxon>Gnathifera</taxon>
        <taxon>Rotifera</taxon>
        <taxon>Eurotatoria</taxon>
        <taxon>Bdelloidea</taxon>
        <taxon>Philodinida</taxon>
        <taxon>Philodinidae</taxon>
        <taxon>Rotaria</taxon>
    </lineage>
</organism>
<dbReference type="EMBL" id="CAJOBG010008476">
    <property type="protein sequence ID" value="CAF4244128.1"/>
    <property type="molecule type" value="Genomic_DNA"/>
</dbReference>
<dbReference type="PROSITE" id="PS51996">
    <property type="entry name" value="TR_MART"/>
    <property type="match status" value="1"/>
</dbReference>
<dbReference type="Proteomes" id="UP000663856">
    <property type="component" value="Unassembled WGS sequence"/>
</dbReference>